<evidence type="ECO:0000313" key="8">
    <source>
        <dbReference type="Proteomes" id="UP000504610"/>
    </source>
</evidence>
<dbReference type="SMART" id="SM00212">
    <property type="entry name" value="UBCc"/>
    <property type="match status" value="1"/>
</dbReference>
<evidence type="ECO:0000256" key="1">
    <source>
        <dbReference type="ARBA" id="ARBA00012486"/>
    </source>
</evidence>
<dbReference type="FunFam" id="3.10.110.10:FF:000028">
    <property type="entry name" value="Probable ubiquitin-conjugating enzyme E2 23"/>
    <property type="match status" value="1"/>
</dbReference>
<reference evidence="9" key="2">
    <citation type="submission" date="2025-08" db="UniProtKB">
        <authorList>
            <consortium name="RefSeq"/>
        </authorList>
    </citation>
    <scope>IDENTIFICATION</scope>
    <source>
        <tissue evidence="9">Leaf</tissue>
    </source>
</reference>
<dbReference type="InterPro" id="IPR016135">
    <property type="entry name" value="UBQ-conjugating_enzyme/RWD"/>
</dbReference>
<evidence type="ECO:0000256" key="4">
    <source>
        <dbReference type="ARBA" id="ARBA00022786"/>
    </source>
</evidence>
<keyword evidence="8" id="KW-1185">Reference proteome</keyword>
<keyword evidence="2" id="KW-0808">Transferase</keyword>
<dbReference type="AlphaFoldDB" id="A0A9W3C8P9"/>
<evidence type="ECO:0000256" key="5">
    <source>
        <dbReference type="ARBA" id="ARBA00022840"/>
    </source>
</evidence>
<dbReference type="InterPro" id="IPR000608">
    <property type="entry name" value="UBC"/>
</dbReference>
<dbReference type="OrthoDB" id="47801at2759"/>
<protein>
    <recommendedName>
        <fullName evidence="1">E2 ubiquitin-conjugating enzyme</fullName>
        <ecNumber evidence="1">2.3.2.23</ecNumber>
    </recommendedName>
</protein>
<dbReference type="PANTHER" id="PTHR46116">
    <property type="entry name" value="(E3-INDEPENDENT) E2 UBIQUITIN-CONJUGATING ENZYME"/>
    <property type="match status" value="1"/>
</dbReference>
<evidence type="ECO:0000256" key="3">
    <source>
        <dbReference type="ARBA" id="ARBA00022741"/>
    </source>
</evidence>
<dbReference type="PANTHER" id="PTHR46116:SF22">
    <property type="entry name" value="UBIQUITIN-CONJUGATING ENZYME E2 26-RELATED"/>
    <property type="match status" value="1"/>
</dbReference>
<evidence type="ECO:0000256" key="6">
    <source>
        <dbReference type="SAM" id="MobiDB-lite"/>
    </source>
</evidence>
<feature type="domain" description="UBC core" evidence="7">
    <location>
        <begin position="170"/>
        <end position="330"/>
    </location>
</feature>
<dbReference type="RefSeq" id="XP_056847853.1">
    <property type="nucleotide sequence ID" value="XM_056991873.1"/>
</dbReference>
<sequence length="457" mass="50749">MDPDVVEISPSPPPHLLASTSRTRKPRKVNLEVIDVEQYHVDKMSKGKAIQDGHNPFSHVANGVIPMDVDGYTVVLNDIPTGVQVAISTNGSNPFLATPCTTVQHQTPNVVMEPSPSSRPVTSDASASSEAVTSAQANFLRDFKRFDTVDDFSDHHYASKGKASKQHSKTWLKKVQEDWKILEKDLPETIFVRACESRMDLMRAVIIGAEGTPYHDGLFFFDIQFPDTYPSVPPKVHYHSGGLRINPNLYNCGKVCLSLLGTWTGNKREKWLPQESTMLQLLVSIQALILNQKPYFNEPGYEATKGTTSGEAHSNVYSENVFILSLKTMVYSMRKPPKHFEEFVLSHYFVKALDIVKACNAYKDGAPVGSIVKGSVQGIEETNQSGSRKFRTDVAAFMKTVVGEFVKLGVKELEEKPKPPPVVNANTESNTAKRKRSRSSSVKEFLANIGRCVFQLD</sequence>
<feature type="region of interest" description="Disordered" evidence="6">
    <location>
        <begin position="108"/>
        <end position="128"/>
    </location>
</feature>
<dbReference type="PROSITE" id="PS50127">
    <property type="entry name" value="UBC_2"/>
    <property type="match status" value="1"/>
</dbReference>
<dbReference type="CDD" id="cd23837">
    <property type="entry name" value="UBCc_UBE2O"/>
    <property type="match status" value="1"/>
</dbReference>
<dbReference type="GeneID" id="108820709"/>
<feature type="region of interest" description="Disordered" evidence="6">
    <location>
        <begin position="416"/>
        <end position="438"/>
    </location>
</feature>
<gene>
    <name evidence="9" type="primary">LOC108820709</name>
</gene>
<evidence type="ECO:0000313" key="9">
    <source>
        <dbReference type="RefSeq" id="XP_056847853.1"/>
    </source>
</evidence>
<proteinExistence type="predicted"/>
<dbReference type="GO" id="GO:0005524">
    <property type="term" value="F:ATP binding"/>
    <property type="evidence" value="ECO:0007669"/>
    <property type="project" value="UniProtKB-KW"/>
</dbReference>
<dbReference type="Gene3D" id="3.10.110.10">
    <property type="entry name" value="Ubiquitin Conjugating Enzyme"/>
    <property type="match status" value="1"/>
</dbReference>
<keyword evidence="3" id="KW-0547">Nucleotide-binding</keyword>
<evidence type="ECO:0000259" key="7">
    <source>
        <dbReference type="PROSITE" id="PS50127"/>
    </source>
</evidence>
<dbReference type="Pfam" id="PF00179">
    <property type="entry name" value="UQ_con"/>
    <property type="match status" value="1"/>
</dbReference>
<dbReference type="SUPFAM" id="SSF54495">
    <property type="entry name" value="UBC-like"/>
    <property type="match status" value="1"/>
</dbReference>
<keyword evidence="5" id="KW-0067">ATP-binding</keyword>
<name>A0A9W3C8P9_RAPSA</name>
<dbReference type="EC" id="2.3.2.23" evidence="1"/>
<dbReference type="Proteomes" id="UP000504610">
    <property type="component" value="Chromosome 8"/>
</dbReference>
<evidence type="ECO:0000256" key="2">
    <source>
        <dbReference type="ARBA" id="ARBA00022679"/>
    </source>
</evidence>
<accession>A0A9W3C8P9</accession>
<keyword evidence="4" id="KW-0833">Ubl conjugation pathway</keyword>
<dbReference type="KEGG" id="rsz:108820709"/>
<reference evidence="8" key="1">
    <citation type="journal article" date="2019" name="Database">
        <title>The radish genome database (RadishGD): an integrated information resource for radish genomics.</title>
        <authorList>
            <person name="Yu H.J."/>
            <person name="Baek S."/>
            <person name="Lee Y.J."/>
            <person name="Cho A."/>
            <person name="Mun J.H."/>
        </authorList>
    </citation>
    <scope>NUCLEOTIDE SEQUENCE [LARGE SCALE GENOMIC DNA]</scope>
    <source>
        <strain evidence="8">cv. WK10039</strain>
    </source>
</reference>
<organism evidence="8 9">
    <name type="scientific">Raphanus sativus</name>
    <name type="common">Radish</name>
    <name type="synonym">Raphanus raphanistrum var. sativus</name>
    <dbReference type="NCBI Taxonomy" id="3726"/>
    <lineage>
        <taxon>Eukaryota</taxon>
        <taxon>Viridiplantae</taxon>
        <taxon>Streptophyta</taxon>
        <taxon>Embryophyta</taxon>
        <taxon>Tracheophyta</taxon>
        <taxon>Spermatophyta</taxon>
        <taxon>Magnoliopsida</taxon>
        <taxon>eudicotyledons</taxon>
        <taxon>Gunneridae</taxon>
        <taxon>Pentapetalae</taxon>
        <taxon>rosids</taxon>
        <taxon>malvids</taxon>
        <taxon>Brassicales</taxon>
        <taxon>Brassicaceae</taxon>
        <taxon>Brassiceae</taxon>
        <taxon>Raphanus</taxon>
    </lineage>
</organism>
<dbReference type="GO" id="GO:0061631">
    <property type="term" value="F:ubiquitin conjugating enzyme activity"/>
    <property type="evidence" value="ECO:0007669"/>
    <property type="project" value="UniProtKB-EC"/>
</dbReference>
<feature type="region of interest" description="Disordered" evidence="6">
    <location>
        <begin position="1"/>
        <end position="24"/>
    </location>
</feature>